<gene>
    <name evidence="2" type="ORF">EV187_2174</name>
</gene>
<evidence type="ECO:0000313" key="3">
    <source>
        <dbReference type="Proteomes" id="UP000293289"/>
    </source>
</evidence>
<dbReference type="Proteomes" id="UP000293289">
    <property type="component" value="Unassembled WGS sequence"/>
</dbReference>
<feature type="chain" id="PRO_5020370628" description="Secreted protein" evidence="1">
    <location>
        <begin position="25"/>
        <end position="94"/>
    </location>
</feature>
<proteinExistence type="predicted"/>
<accession>A0A4Q7MFU9</accession>
<protein>
    <recommendedName>
        <fullName evidence="4">Secreted protein</fullName>
    </recommendedName>
</protein>
<dbReference type="AlphaFoldDB" id="A0A4Q7MFU9"/>
<dbReference type="OrthoDB" id="5008091at2"/>
<evidence type="ECO:0000313" key="2">
    <source>
        <dbReference type="EMBL" id="RZS66447.1"/>
    </source>
</evidence>
<evidence type="ECO:0000256" key="1">
    <source>
        <dbReference type="SAM" id="SignalP"/>
    </source>
</evidence>
<organism evidence="2 3">
    <name type="scientific">Agromyces ramosus</name>
    <dbReference type="NCBI Taxonomy" id="33879"/>
    <lineage>
        <taxon>Bacteria</taxon>
        <taxon>Bacillati</taxon>
        <taxon>Actinomycetota</taxon>
        <taxon>Actinomycetes</taxon>
        <taxon>Micrococcales</taxon>
        <taxon>Microbacteriaceae</taxon>
        <taxon>Agromyces</taxon>
    </lineage>
</organism>
<dbReference type="RefSeq" id="WP_130353037.1">
    <property type="nucleotide sequence ID" value="NZ_SGWY01000002.1"/>
</dbReference>
<keyword evidence="3" id="KW-1185">Reference proteome</keyword>
<feature type="signal peptide" evidence="1">
    <location>
        <begin position="1"/>
        <end position="24"/>
    </location>
</feature>
<sequence>MNRTLATAVAASLLVLGAAGPVAADTPDSANCLGVVTQQRAIAHHDIGEHASSQEEPRLGLGNVTREILGEDAHVGEFGSFLGDIDGDPATSCH</sequence>
<dbReference type="EMBL" id="SGWY01000002">
    <property type="protein sequence ID" value="RZS66447.1"/>
    <property type="molecule type" value="Genomic_DNA"/>
</dbReference>
<evidence type="ECO:0008006" key="4">
    <source>
        <dbReference type="Google" id="ProtNLM"/>
    </source>
</evidence>
<keyword evidence="1" id="KW-0732">Signal</keyword>
<comment type="caution">
    <text evidence="2">The sequence shown here is derived from an EMBL/GenBank/DDBJ whole genome shotgun (WGS) entry which is preliminary data.</text>
</comment>
<name>A0A4Q7MFU9_9MICO</name>
<reference evidence="2 3" key="1">
    <citation type="submission" date="2019-02" db="EMBL/GenBank/DDBJ databases">
        <title>Genomic Encyclopedia of Type Strains, Phase IV (KMG-IV): sequencing the most valuable type-strain genomes for metagenomic binning, comparative biology and taxonomic classification.</title>
        <authorList>
            <person name="Goeker M."/>
        </authorList>
    </citation>
    <scope>NUCLEOTIDE SEQUENCE [LARGE SCALE GENOMIC DNA]</scope>
    <source>
        <strain evidence="2 3">DSM 43045</strain>
    </source>
</reference>